<accession>A0A222FE25</accession>
<proteinExistence type="predicted"/>
<evidence type="ECO:0000313" key="1">
    <source>
        <dbReference type="EMBL" id="ASP37345.1"/>
    </source>
</evidence>
<protein>
    <submittedName>
        <fullName evidence="1">Uncharacterized protein</fullName>
    </submittedName>
</protein>
<dbReference type="AlphaFoldDB" id="A0A222FE25"/>
<dbReference type="EMBL" id="CP022530">
    <property type="protein sequence ID" value="ASP37345.1"/>
    <property type="molecule type" value="Genomic_DNA"/>
</dbReference>
<reference evidence="1 2" key="1">
    <citation type="submission" date="2017-07" db="EMBL/GenBank/DDBJ databases">
        <title>Annotated genome sequence of Bacterioplanes sanyensis isolated from Red Sea.</title>
        <authorList>
            <person name="Rehman Z.U."/>
        </authorList>
    </citation>
    <scope>NUCLEOTIDE SEQUENCE [LARGE SCALE GENOMIC DNA]</scope>
    <source>
        <strain evidence="1 2">NV9</strain>
    </source>
</reference>
<organism evidence="1 2">
    <name type="scientific">Bacterioplanes sanyensis</name>
    <dbReference type="NCBI Taxonomy" id="1249553"/>
    <lineage>
        <taxon>Bacteria</taxon>
        <taxon>Pseudomonadati</taxon>
        <taxon>Pseudomonadota</taxon>
        <taxon>Gammaproteobacteria</taxon>
        <taxon>Oceanospirillales</taxon>
        <taxon>Oceanospirillaceae</taxon>
        <taxon>Bacterioplanes</taxon>
    </lineage>
</organism>
<gene>
    <name evidence="1" type="ORF">CHH28_00995</name>
</gene>
<dbReference type="KEGG" id="bsan:CHH28_00995"/>
<evidence type="ECO:0000313" key="2">
    <source>
        <dbReference type="Proteomes" id="UP000202440"/>
    </source>
</evidence>
<keyword evidence="2" id="KW-1185">Reference proteome</keyword>
<dbReference type="Proteomes" id="UP000202440">
    <property type="component" value="Chromosome"/>
</dbReference>
<name>A0A222FE25_9GAMM</name>
<sequence length="145" mass="16324">MLLSLQPVVAVASDDDSDNWVEERISPSTEWVERAFIPFTRWMEKAIQDPQPDLPEQSFVTDVPSPLPQGVIPPTEAARLLGLLHKGKVLRVHWVEATPPAYLLRMLTKAGRIDVFYMNARDGTLLEQAPQPITETGEFDESSDR</sequence>